<dbReference type="RefSeq" id="WP_234688051.1">
    <property type="nucleotide sequence ID" value="NZ_CAHPSC010000081.1"/>
</dbReference>
<gene>
    <name evidence="2" type="ORF">GHA_03557</name>
</gene>
<dbReference type="InterPro" id="IPR036890">
    <property type="entry name" value="HATPase_C_sf"/>
</dbReference>
<dbReference type="AlphaFoldDB" id="A0AA35DAD1"/>
<accession>A0AA35DAD1</accession>
<dbReference type="EMBL" id="CAHPSC010000081">
    <property type="protein sequence ID" value="CAB5709958.1"/>
    <property type="molecule type" value="Genomic_DNA"/>
</dbReference>
<sequence length="301" mass="34096">MEKASEFSKEFNVEYINTLRYILSELLYNTLEHGFAFFEDPKSRNKRLPSLIQYTWYSTRDEIQFLIGDVGMGVKSHLSKAYPGIEDHESALRKAIQPQISGTFNGSNNPYEAKNNAGMGLYLSTNIIKRLRADMHLVSGNAVLHVSPSDTTTRILSHSWPGTFSLVTIKIDKQSGIDLTSMMAEFRDAAQREQQESNNAEKDNTHYVSISNYFGTYPEDKSAAISYRDRYLIPSIDKGKKILLDFDGVNSSPHSFLNALIATPIKILGMMAFKRIKIINARQDIRETIDFILEDNTSDLT</sequence>
<feature type="domain" description="DUF4325" evidence="1">
    <location>
        <begin position="228"/>
        <end position="284"/>
    </location>
</feature>
<evidence type="ECO:0000313" key="2">
    <source>
        <dbReference type="EMBL" id="CAB5709958.1"/>
    </source>
</evidence>
<dbReference type="Proteomes" id="UP000834458">
    <property type="component" value="Unassembled WGS sequence"/>
</dbReference>
<comment type="caution">
    <text evidence="2">The sequence shown here is derived from an EMBL/GenBank/DDBJ whole genome shotgun (WGS) entry which is preliminary data.</text>
</comment>
<dbReference type="InterPro" id="IPR025474">
    <property type="entry name" value="DUF4325"/>
</dbReference>
<evidence type="ECO:0000313" key="3">
    <source>
        <dbReference type="Proteomes" id="UP000834458"/>
    </source>
</evidence>
<dbReference type="Gene3D" id="3.30.565.10">
    <property type="entry name" value="Histidine kinase-like ATPase, C-terminal domain"/>
    <property type="match status" value="1"/>
</dbReference>
<reference evidence="2" key="1">
    <citation type="submission" date="2020-05" db="EMBL/GenBank/DDBJ databases">
        <authorList>
            <person name="Delgado-Blas J."/>
        </authorList>
    </citation>
    <scope>NUCLEOTIDE SEQUENCE</scope>
    <source>
        <strain evidence="2">BB1454</strain>
    </source>
</reference>
<evidence type="ECO:0000259" key="1">
    <source>
        <dbReference type="Pfam" id="PF14213"/>
    </source>
</evidence>
<proteinExistence type="predicted"/>
<dbReference type="SUPFAM" id="SSF55874">
    <property type="entry name" value="ATPase domain of HSP90 chaperone/DNA topoisomerase II/histidine kinase"/>
    <property type="match status" value="1"/>
</dbReference>
<dbReference type="Pfam" id="PF14213">
    <property type="entry name" value="DUF4325"/>
    <property type="match status" value="1"/>
</dbReference>
<organism evidence="2 3">
    <name type="scientific">Comamonas aquatica</name>
    <dbReference type="NCBI Taxonomy" id="225991"/>
    <lineage>
        <taxon>Bacteria</taxon>
        <taxon>Pseudomonadati</taxon>
        <taxon>Pseudomonadota</taxon>
        <taxon>Betaproteobacteria</taxon>
        <taxon>Burkholderiales</taxon>
        <taxon>Comamonadaceae</taxon>
        <taxon>Comamonas</taxon>
    </lineage>
</organism>
<name>A0AA35DAD1_9BURK</name>
<protein>
    <recommendedName>
        <fullName evidence="1">DUF4325 domain-containing protein</fullName>
    </recommendedName>
</protein>